<accession>A0A8X6YS78</accession>
<proteinExistence type="predicted"/>
<name>A0A8X6YS78_9ARAC</name>
<sequence length="333" mass="40508">MEWKSFLKQKLSFIFLPHSLEKDLLALVCRIGLEAVYWVNTHSAILRSSVNLFSSHVQWKSHGKINKEETAKSLIRNEELCIRKRYALASFYCFKDEALKLWNKMTWGEKYLVGHDYPSLGIWNKWMKGESTIDWDILADYTLWAGEHDLPRNRSWNFFFFLGVRSSYKKLSPEKKLQWLDNALREEIYDYDEFHFCLSHLNANEKENIFKEYPLHVLLYYLDWPLQGEFLEVADRLWSYLSERMFFHALHFIIYEKIINEWSEYNYFYLLKEFWYGSPIHLKDYIQRKKIYEALMIAIDSQNKSSFYEEPVVKYCEQFRYAHHFRERVNISE</sequence>
<dbReference type="AlphaFoldDB" id="A0A8X6YS78"/>
<evidence type="ECO:0000313" key="2">
    <source>
        <dbReference type="Proteomes" id="UP000886998"/>
    </source>
</evidence>
<organism evidence="1 2">
    <name type="scientific">Trichonephila inaurata madagascariensis</name>
    <dbReference type="NCBI Taxonomy" id="2747483"/>
    <lineage>
        <taxon>Eukaryota</taxon>
        <taxon>Metazoa</taxon>
        <taxon>Ecdysozoa</taxon>
        <taxon>Arthropoda</taxon>
        <taxon>Chelicerata</taxon>
        <taxon>Arachnida</taxon>
        <taxon>Araneae</taxon>
        <taxon>Araneomorphae</taxon>
        <taxon>Entelegynae</taxon>
        <taxon>Araneoidea</taxon>
        <taxon>Nephilidae</taxon>
        <taxon>Trichonephila</taxon>
        <taxon>Trichonephila inaurata</taxon>
    </lineage>
</organism>
<dbReference type="OrthoDB" id="6435553at2759"/>
<dbReference type="Proteomes" id="UP000886998">
    <property type="component" value="Unassembled WGS sequence"/>
</dbReference>
<comment type="caution">
    <text evidence="1">The sequence shown here is derived from an EMBL/GenBank/DDBJ whole genome shotgun (WGS) entry which is preliminary data.</text>
</comment>
<keyword evidence="2" id="KW-1185">Reference proteome</keyword>
<reference evidence="1" key="1">
    <citation type="submission" date="2020-08" db="EMBL/GenBank/DDBJ databases">
        <title>Multicomponent nature underlies the extraordinary mechanical properties of spider dragline silk.</title>
        <authorList>
            <person name="Kono N."/>
            <person name="Nakamura H."/>
            <person name="Mori M."/>
            <person name="Yoshida Y."/>
            <person name="Ohtoshi R."/>
            <person name="Malay A.D."/>
            <person name="Moran D.A.P."/>
            <person name="Tomita M."/>
            <person name="Numata K."/>
            <person name="Arakawa K."/>
        </authorList>
    </citation>
    <scope>NUCLEOTIDE SEQUENCE</scope>
</reference>
<protein>
    <submittedName>
        <fullName evidence="1">Uncharacterized protein</fullName>
    </submittedName>
</protein>
<gene>
    <name evidence="1" type="primary">AVEN_106593_1</name>
    <name evidence="1" type="ORF">TNIN_242311</name>
</gene>
<evidence type="ECO:0000313" key="1">
    <source>
        <dbReference type="EMBL" id="GFY78265.1"/>
    </source>
</evidence>
<dbReference type="EMBL" id="BMAV01022896">
    <property type="protein sequence ID" value="GFY78265.1"/>
    <property type="molecule type" value="Genomic_DNA"/>
</dbReference>